<dbReference type="Proteomes" id="UP001387100">
    <property type="component" value="Unassembled WGS sequence"/>
</dbReference>
<evidence type="ECO:0000256" key="4">
    <source>
        <dbReference type="SAM" id="MobiDB-lite"/>
    </source>
</evidence>
<feature type="domain" description="Glycosyltransferase 2-like" evidence="5">
    <location>
        <begin position="26"/>
        <end position="189"/>
    </location>
</feature>
<dbReference type="SUPFAM" id="SSF53448">
    <property type="entry name" value="Nucleotide-diphospho-sugar transferases"/>
    <property type="match status" value="1"/>
</dbReference>
<name>A0ABU8RL58_9ACTN</name>
<accession>A0ABU8RL58</accession>
<evidence type="ECO:0000256" key="2">
    <source>
        <dbReference type="ARBA" id="ARBA00022676"/>
    </source>
</evidence>
<dbReference type="InterPro" id="IPR001173">
    <property type="entry name" value="Glyco_trans_2-like"/>
</dbReference>
<gene>
    <name evidence="6" type="ORF">WDZ17_11080</name>
</gene>
<keyword evidence="3" id="KW-0808">Transferase</keyword>
<dbReference type="PANTHER" id="PTHR43398:SF1">
    <property type="entry name" value="DOLICHOL-PHOSPHATE MANNOSYLTRANSFERASE SUBUNIT 1"/>
    <property type="match status" value="1"/>
</dbReference>
<dbReference type="CDD" id="cd06442">
    <property type="entry name" value="DPM1_like"/>
    <property type="match status" value="1"/>
</dbReference>
<organism evidence="6 7">
    <name type="scientific">Pseudokineococcus basanitobsidens</name>
    <dbReference type="NCBI Taxonomy" id="1926649"/>
    <lineage>
        <taxon>Bacteria</taxon>
        <taxon>Bacillati</taxon>
        <taxon>Actinomycetota</taxon>
        <taxon>Actinomycetes</taxon>
        <taxon>Kineosporiales</taxon>
        <taxon>Kineosporiaceae</taxon>
        <taxon>Pseudokineococcus</taxon>
    </lineage>
</organism>
<dbReference type="PANTHER" id="PTHR43398">
    <property type="entry name" value="DOLICHOL-PHOSPHATE MANNOSYLTRANSFERASE SUBUNIT 1"/>
    <property type="match status" value="1"/>
</dbReference>
<evidence type="ECO:0000313" key="6">
    <source>
        <dbReference type="EMBL" id="MEJ5945835.1"/>
    </source>
</evidence>
<dbReference type="Gene3D" id="3.90.550.10">
    <property type="entry name" value="Spore Coat Polysaccharide Biosynthesis Protein SpsA, Chain A"/>
    <property type="match status" value="1"/>
</dbReference>
<evidence type="ECO:0000313" key="7">
    <source>
        <dbReference type="Proteomes" id="UP001387100"/>
    </source>
</evidence>
<evidence type="ECO:0000259" key="5">
    <source>
        <dbReference type="Pfam" id="PF00535"/>
    </source>
</evidence>
<dbReference type="RefSeq" id="WP_339575220.1">
    <property type="nucleotide sequence ID" value="NZ_JBBIAA010000012.1"/>
</dbReference>
<feature type="region of interest" description="Disordered" evidence="4">
    <location>
        <begin position="1"/>
        <end position="21"/>
    </location>
</feature>
<evidence type="ECO:0000256" key="3">
    <source>
        <dbReference type="ARBA" id="ARBA00022679"/>
    </source>
</evidence>
<comment type="caution">
    <text evidence="6">The sequence shown here is derived from an EMBL/GenBank/DDBJ whole genome shotgun (WGS) entry which is preliminary data.</text>
</comment>
<dbReference type="Pfam" id="PF00535">
    <property type="entry name" value="Glycos_transf_2"/>
    <property type="match status" value="1"/>
</dbReference>
<dbReference type="EMBL" id="JBBIAA010000012">
    <property type="protein sequence ID" value="MEJ5945835.1"/>
    <property type="molecule type" value="Genomic_DNA"/>
</dbReference>
<proteinExistence type="inferred from homology"/>
<comment type="similarity">
    <text evidence="1">Belongs to the glycosyltransferase 2 family.</text>
</comment>
<feature type="compositionally biased region" description="Basic and acidic residues" evidence="4">
    <location>
        <begin position="1"/>
        <end position="13"/>
    </location>
</feature>
<protein>
    <submittedName>
        <fullName evidence="6">Polyprenol monophosphomannose synthase</fullName>
    </submittedName>
</protein>
<dbReference type="InterPro" id="IPR039528">
    <property type="entry name" value="DPM1-like"/>
</dbReference>
<sequence length="259" mass="27306">MKDAGDPVGDRPQDAPSAPVGTGALVVVPTYEEAASIGVLIDGVLAAAPGVHVLVVDDGSPDGTADLVAARPEPGVHLLRRGSKDGLGAAYRAGFAWARGRGYDVLVEMDADLSHPAERLPALLAAVGPGGADLALGSRYVAGGATAGWPRRRRLLSRGGNAYIRVALRLGVRDATAGFRAFRARLLDRIHVQGLRSTGYCFQVETTLRAVRHGARVVEVPITFVERASGRSKMGPGIVAEAMARVTWWALLDLRRRLP</sequence>
<keyword evidence="7" id="KW-1185">Reference proteome</keyword>
<evidence type="ECO:0000256" key="1">
    <source>
        <dbReference type="ARBA" id="ARBA00006739"/>
    </source>
</evidence>
<reference evidence="6 7" key="1">
    <citation type="journal article" date="2017" name="Int. J. Syst. Evol. Microbiol.">
        <title>Pseudokineococcus basanitobsidens sp. nov., isolated from volcanic rock.</title>
        <authorList>
            <person name="Lee D.W."/>
            <person name="Park M.Y."/>
            <person name="Kim J.J."/>
            <person name="Kim B.S."/>
        </authorList>
    </citation>
    <scope>NUCLEOTIDE SEQUENCE [LARGE SCALE GENOMIC DNA]</scope>
    <source>
        <strain evidence="6 7">DSM 103726</strain>
    </source>
</reference>
<dbReference type="InterPro" id="IPR029044">
    <property type="entry name" value="Nucleotide-diphossugar_trans"/>
</dbReference>
<keyword evidence="2" id="KW-0328">Glycosyltransferase</keyword>